<gene>
    <name evidence="3" type="ORF">PMAYCL1PPCAC_29446</name>
</gene>
<feature type="non-terminal residue" evidence="3">
    <location>
        <position position="1"/>
    </location>
</feature>
<feature type="region of interest" description="Disordered" evidence="1">
    <location>
        <begin position="214"/>
        <end position="239"/>
    </location>
</feature>
<dbReference type="AlphaFoldDB" id="A0AAN5IE57"/>
<comment type="caution">
    <text evidence="3">The sequence shown here is derived from an EMBL/GenBank/DDBJ whole genome shotgun (WGS) entry which is preliminary data.</text>
</comment>
<keyword evidence="2" id="KW-0472">Membrane</keyword>
<evidence type="ECO:0000313" key="3">
    <source>
        <dbReference type="EMBL" id="GMR59251.1"/>
    </source>
</evidence>
<feature type="compositionally biased region" description="Basic and acidic residues" evidence="1">
    <location>
        <begin position="24"/>
        <end position="50"/>
    </location>
</feature>
<feature type="transmembrane region" description="Helical" evidence="2">
    <location>
        <begin position="335"/>
        <end position="357"/>
    </location>
</feature>
<evidence type="ECO:0000256" key="2">
    <source>
        <dbReference type="SAM" id="Phobius"/>
    </source>
</evidence>
<keyword evidence="4" id="KW-1185">Reference proteome</keyword>
<name>A0AAN5IE57_9BILA</name>
<reference evidence="4" key="1">
    <citation type="submission" date="2022-10" db="EMBL/GenBank/DDBJ databases">
        <title>Genome assembly of Pristionchus species.</title>
        <authorList>
            <person name="Yoshida K."/>
            <person name="Sommer R.J."/>
        </authorList>
    </citation>
    <scope>NUCLEOTIDE SEQUENCE [LARGE SCALE GENOMIC DNA]</scope>
    <source>
        <strain evidence="4">RS5460</strain>
    </source>
</reference>
<dbReference type="EMBL" id="BTRK01000006">
    <property type="protein sequence ID" value="GMR59251.1"/>
    <property type="molecule type" value="Genomic_DNA"/>
</dbReference>
<protein>
    <submittedName>
        <fullName evidence="3">Uncharacterized protein</fullName>
    </submittedName>
</protein>
<evidence type="ECO:0000256" key="1">
    <source>
        <dbReference type="SAM" id="MobiDB-lite"/>
    </source>
</evidence>
<evidence type="ECO:0000313" key="4">
    <source>
        <dbReference type="Proteomes" id="UP001328107"/>
    </source>
</evidence>
<feature type="transmembrane region" description="Helical" evidence="2">
    <location>
        <begin position="300"/>
        <end position="323"/>
    </location>
</feature>
<dbReference type="Proteomes" id="UP001328107">
    <property type="component" value="Unassembled WGS sequence"/>
</dbReference>
<sequence length="425" mass="46905">STISPLQYPPSMEKHRRSAFWQKEAAEKAAQEATEKAMQDEWRSQSRDESVAGAAPSAFTFTPFKEPSGNRVEIADPPTGTKRTQRNPNYNTLQPQRPSLKFEVQQVPKRSDISRTWGRPGGARAPQMGSIRANSVIGNGSMTMGRPQSRTSEAALGMTRYQSYCTLPRPEDPLDTENLVAAHLAAQQAQAAAVAAHQQQNVFYVPFQTYSMPPPAPSAAPPPPPPPPSSLPIPVSLPPPPPPEFRPPVHFINSQPDSSFDHPSFFIHWEGIQLLSYMHVLLAISIFTAGGYRMSHGAKWAIGIEMVYAILILSNAFLALLAVNRRRLQGIVAHFVFSSFNLLLSAPSIFLGLMPWFADNHLSMNPQWFVSESEPFSVDYCLAVLVMFESFICGLSLVIGCRTMGNALQTLIHLNEESSHRPSKC</sequence>
<feature type="transmembrane region" description="Helical" evidence="2">
    <location>
        <begin position="377"/>
        <end position="399"/>
    </location>
</feature>
<accession>A0AAN5IE57</accession>
<feature type="region of interest" description="Disordered" evidence="1">
    <location>
        <begin position="1"/>
        <end position="129"/>
    </location>
</feature>
<feature type="compositionally biased region" description="Polar residues" evidence="1">
    <location>
        <begin position="86"/>
        <end position="97"/>
    </location>
</feature>
<keyword evidence="2" id="KW-0812">Transmembrane</keyword>
<proteinExistence type="predicted"/>
<organism evidence="3 4">
    <name type="scientific">Pristionchus mayeri</name>
    <dbReference type="NCBI Taxonomy" id="1317129"/>
    <lineage>
        <taxon>Eukaryota</taxon>
        <taxon>Metazoa</taxon>
        <taxon>Ecdysozoa</taxon>
        <taxon>Nematoda</taxon>
        <taxon>Chromadorea</taxon>
        <taxon>Rhabditida</taxon>
        <taxon>Rhabditina</taxon>
        <taxon>Diplogasteromorpha</taxon>
        <taxon>Diplogasteroidea</taxon>
        <taxon>Neodiplogasteridae</taxon>
        <taxon>Pristionchus</taxon>
    </lineage>
</organism>
<keyword evidence="2" id="KW-1133">Transmembrane helix</keyword>